<keyword evidence="3" id="KW-0812">Transmembrane</keyword>
<dbReference type="Gene3D" id="3.40.50.1820">
    <property type="entry name" value="alpha/beta hydrolase"/>
    <property type="match status" value="1"/>
</dbReference>
<dbReference type="Pfam" id="PF00561">
    <property type="entry name" value="Abhydrolase_1"/>
    <property type="match status" value="1"/>
</dbReference>
<keyword evidence="3" id="KW-0472">Membrane</keyword>
<protein>
    <recommendedName>
        <fullName evidence="8">Peptidase S33 tripeptidyl aminopeptidase-like C-terminal domain-containing protein</fullName>
    </recommendedName>
</protein>
<name>A0A1V6SUF0_9EURO</name>
<keyword evidence="3" id="KW-1133">Transmembrane helix</keyword>
<evidence type="ECO:0000259" key="5">
    <source>
        <dbReference type="Pfam" id="PF08386"/>
    </source>
</evidence>
<evidence type="ECO:0000256" key="3">
    <source>
        <dbReference type="SAM" id="Phobius"/>
    </source>
</evidence>
<dbReference type="InterPro" id="IPR051601">
    <property type="entry name" value="Serine_prot/Carboxylest_S33"/>
</dbReference>
<evidence type="ECO:0008006" key="8">
    <source>
        <dbReference type="Google" id="ProtNLM"/>
    </source>
</evidence>
<dbReference type="InterPro" id="IPR029058">
    <property type="entry name" value="AB_hydrolase_fold"/>
</dbReference>
<keyword evidence="7" id="KW-1185">Reference proteome</keyword>
<organism evidence="6 7">
    <name type="scientific">Penicillium steckii</name>
    <dbReference type="NCBI Taxonomy" id="303698"/>
    <lineage>
        <taxon>Eukaryota</taxon>
        <taxon>Fungi</taxon>
        <taxon>Dikarya</taxon>
        <taxon>Ascomycota</taxon>
        <taxon>Pezizomycotina</taxon>
        <taxon>Eurotiomycetes</taxon>
        <taxon>Eurotiomycetidae</taxon>
        <taxon>Eurotiales</taxon>
        <taxon>Aspergillaceae</taxon>
        <taxon>Penicillium</taxon>
    </lineage>
</organism>
<dbReference type="InterPro" id="IPR000073">
    <property type="entry name" value="AB_hydrolase_1"/>
</dbReference>
<dbReference type="InterPro" id="IPR013595">
    <property type="entry name" value="Pept_S33_TAP-like_C"/>
</dbReference>
<feature type="domain" description="Peptidase S33 tripeptidyl aminopeptidase-like C-terminal" evidence="5">
    <location>
        <begin position="523"/>
        <end position="623"/>
    </location>
</feature>
<evidence type="ECO:0000313" key="6">
    <source>
        <dbReference type="EMBL" id="OQE17645.1"/>
    </source>
</evidence>
<dbReference type="EMBL" id="MLKD01000020">
    <property type="protein sequence ID" value="OQE17645.1"/>
    <property type="molecule type" value="Genomic_DNA"/>
</dbReference>
<feature type="domain" description="AB hydrolase-1" evidence="4">
    <location>
        <begin position="123"/>
        <end position="337"/>
    </location>
</feature>
<sequence length="672" mass="74446">MDDWKSLDPHPLPQRPISRRKPWAAIVLFSATVYFAWMTWTSTGSSKLRLETSPSVSNEPFRWDEINPSRTLEYQDCGDGFQCARLQVPMDYNRTETNDRTFALAIVRIPAKVSVSDPRYGGAVLINPGGPGGPGTLSALLSGHNLQTIVDAESDPTKDPFNENDKYFDIIGFDPRGVGSTTPAVMCFPDPTSQRDWELQLEAEGMLGSCPDALQRNWQRTQALNQGCSVYDMSTSAIEGEGEDSMLSYLNTRLVAQDIVTIIERHGEWREKQGQQAQIAHDRCHGVDESRAILRRTQWRVDQEPLLYWGRSYGTVLGTTFAALFPNRISRALLDGVVDMDKYYKGEGPNVIVDADAIFDRFGQYCDLAGPENCPFYTEGGPEVIKEAYWALENQVLNSSIPVMASRTSGPEVVTWTDLKAMLRVAMYQPLLAFHTFATLMGSLENGDPGPMARFKHSKHFESCPSKACKIAGPWSPECSQGSDNSLYASAAILCSDAEYLTHHDQDSFRNVWNELKSDSATLGDYWAQLQMACAGWQAKAKYKFTGPWGGKTAHPILFVSNKLDPVTPLHSARHMSKKFPGSAVLEQDSEGHTTIAAPSLCVSKAIRNYFQTGALPAEGTLCEADLKPLVGAPSHSLNSIEPLSPGDRKLMDASIDQVMRGHWPYLHLNLD</sequence>
<dbReference type="OrthoDB" id="425534at2759"/>
<keyword evidence="2" id="KW-0378">Hydrolase</keyword>
<dbReference type="Pfam" id="PF08386">
    <property type="entry name" value="Abhydrolase_4"/>
    <property type="match status" value="1"/>
</dbReference>
<dbReference type="STRING" id="303698.A0A1V6SUF0"/>
<reference evidence="7" key="1">
    <citation type="journal article" date="2017" name="Nat. Microbiol.">
        <title>Global analysis of biosynthetic gene clusters reveals vast potential of secondary metabolite production in Penicillium species.</title>
        <authorList>
            <person name="Nielsen J.C."/>
            <person name="Grijseels S."/>
            <person name="Prigent S."/>
            <person name="Ji B."/>
            <person name="Dainat J."/>
            <person name="Nielsen K.F."/>
            <person name="Frisvad J.C."/>
            <person name="Workman M."/>
            <person name="Nielsen J."/>
        </authorList>
    </citation>
    <scope>NUCLEOTIDE SEQUENCE [LARGE SCALE GENOMIC DNA]</scope>
    <source>
        <strain evidence="7">IBT 24891</strain>
    </source>
</reference>
<dbReference type="AlphaFoldDB" id="A0A1V6SUF0"/>
<evidence type="ECO:0000313" key="7">
    <source>
        <dbReference type="Proteomes" id="UP000191285"/>
    </source>
</evidence>
<comment type="similarity">
    <text evidence="1">Belongs to the peptidase S33 family.</text>
</comment>
<dbReference type="GO" id="GO:0017000">
    <property type="term" value="P:antibiotic biosynthetic process"/>
    <property type="evidence" value="ECO:0007669"/>
    <property type="project" value="UniProtKB-ARBA"/>
</dbReference>
<dbReference type="SUPFAM" id="SSF53474">
    <property type="entry name" value="alpha/beta-Hydrolases"/>
    <property type="match status" value="1"/>
</dbReference>
<dbReference type="Proteomes" id="UP000191285">
    <property type="component" value="Unassembled WGS sequence"/>
</dbReference>
<feature type="transmembrane region" description="Helical" evidence="3">
    <location>
        <begin position="23"/>
        <end position="40"/>
    </location>
</feature>
<dbReference type="PANTHER" id="PTHR43248">
    <property type="entry name" value="2-SUCCINYL-6-HYDROXY-2,4-CYCLOHEXADIENE-1-CARBOXYLATE SYNTHASE"/>
    <property type="match status" value="1"/>
</dbReference>
<dbReference type="PANTHER" id="PTHR43248:SF25">
    <property type="entry name" value="AB HYDROLASE-1 DOMAIN-CONTAINING PROTEIN-RELATED"/>
    <property type="match status" value="1"/>
</dbReference>
<gene>
    <name evidence="6" type="ORF">PENSTE_c020G03153</name>
</gene>
<evidence type="ECO:0000259" key="4">
    <source>
        <dbReference type="Pfam" id="PF00561"/>
    </source>
</evidence>
<evidence type="ECO:0000256" key="2">
    <source>
        <dbReference type="ARBA" id="ARBA00022801"/>
    </source>
</evidence>
<evidence type="ECO:0000256" key="1">
    <source>
        <dbReference type="ARBA" id="ARBA00010088"/>
    </source>
</evidence>
<dbReference type="GO" id="GO:0016787">
    <property type="term" value="F:hydrolase activity"/>
    <property type="evidence" value="ECO:0007669"/>
    <property type="project" value="UniProtKB-KW"/>
</dbReference>
<dbReference type="GO" id="GO:0072330">
    <property type="term" value="P:monocarboxylic acid biosynthetic process"/>
    <property type="evidence" value="ECO:0007669"/>
    <property type="project" value="UniProtKB-ARBA"/>
</dbReference>
<proteinExistence type="inferred from homology"/>
<comment type="caution">
    <text evidence="6">The sequence shown here is derived from an EMBL/GenBank/DDBJ whole genome shotgun (WGS) entry which is preliminary data.</text>
</comment>
<accession>A0A1V6SUF0</accession>